<name>A0A0E9S0L3_ANGAN</name>
<dbReference type="EMBL" id="GBXM01073593">
    <property type="protein sequence ID" value="JAH34984.1"/>
    <property type="molecule type" value="Transcribed_RNA"/>
</dbReference>
<sequence>MHYSVSGKEMHPFRHRFHSDIIKRPVQHPTE</sequence>
<dbReference type="AlphaFoldDB" id="A0A0E9S0L3"/>
<reference evidence="2" key="2">
    <citation type="journal article" date="2015" name="Fish Shellfish Immunol.">
        <title>Early steps in the European eel (Anguilla anguilla)-Vibrio vulnificus interaction in the gills: Role of the RtxA13 toxin.</title>
        <authorList>
            <person name="Callol A."/>
            <person name="Pajuelo D."/>
            <person name="Ebbesson L."/>
            <person name="Teles M."/>
            <person name="MacKenzie S."/>
            <person name="Amaro C."/>
        </authorList>
    </citation>
    <scope>NUCLEOTIDE SEQUENCE</scope>
</reference>
<proteinExistence type="predicted"/>
<feature type="compositionally biased region" description="Basic and acidic residues" evidence="1">
    <location>
        <begin position="8"/>
        <end position="23"/>
    </location>
</feature>
<organism evidence="2">
    <name type="scientific">Anguilla anguilla</name>
    <name type="common">European freshwater eel</name>
    <name type="synonym">Muraena anguilla</name>
    <dbReference type="NCBI Taxonomy" id="7936"/>
    <lineage>
        <taxon>Eukaryota</taxon>
        <taxon>Metazoa</taxon>
        <taxon>Chordata</taxon>
        <taxon>Craniata</taxon>
        <taxon>Vertebrata</taxon>
        <taxon>Euteleostomi</taxon>
        <taxon>Actinopterygii</taxon>
        <taxon>Neopterygii</taxon>
        <taxon>Teleostei</taxon>
        <taxon>Anguilliformes</taxon>
        <taxon>Anguillidae</taxon>
        <taxon>Anguilla</taxon>
    </lineage>
</organism>
<feature type="region of interest" description="Disordered" evidence="1">
    <location>
        <begin position="1"/>
        <end position="31"/>
    </location>
</feature>
<evidence type="ECO:0000256" key="1">
    <source>
        <dbReference type="SAM" id="MobiDB-lite"/>
    </source>
</evidence>
<evidence type="ECO:0000313" key="2">
    <source>
        <dbReference type="EMBL" id="JAH34984.1"/>
    </source>
</evidence>
<accession>A0A0E9S0L3</accession>
<reference evidence="2" key="1">
    <citation type="submission" date="2014-11" db="EMBL/GenBank/DDBJ databases">
        <authorList>
            <person name="Amaro Gonzalez C."/>
        </authorList>
    </citation>
    <scope>NUCLEOTIDE SEQUENCE</scope>
</reference>
<protein>
    <submittedName>
        <fullName evidence="2">Uncharacterized protein</fullName>
    </submittedName>
</protein>